<evidence type="ECO:0000313" key="2">
    <source>
        <dbReference type="Proteomes" id="UP001057452"/>
    </source>
</evidence>
<sequence length="66" mass="7910">MREEERRREKLIREGEGKGRKRRGESAEEELEGGTRWGIQEERKREVKGSQLRGEKKRKGNEERSK</sequence>
<gene>
    <name evidence="1" type="ORF">KUCAC02_014460</name>
</gene>
<name>A0ACB9WFQ4_CHAAC</name>
<reference evidence="1" key="1">
    <citation type="submission" date="2022-05" db="EMBL/GenBank/DDBJ databases">
        <title>Chromosome-level genome of Chaenocephalus aceratus.</title>
        <authorList>
            <person name="Park H."/>
        </authorList>
    </citation>
    <scope>NUCLEOTIDE SEQUENCE</scope>
    <source>
        <strain evidence="1">KU_202001</strain>
    </source>
</reference>
<protein>
    <submittedName>
        <fullName evidence="1">Uncharacterized protein</fullName>
    </submittedName>
</protein>
<dbReference type="EMBL" id="CM043800">
    <property type="protein sequence ID" value="KAI4811580.1"/>
    <property type="molecule type" value="Genomic_DNA"/>
</dbReference>
<proteinExistence type="predicted"/>
<dbReference type="Proteomes" id="UP001057452">
    <property type="component" value="Chromosome 16"/>
</dbReference>
<evidence type="ECO:0000313" key="1">
    <source>
        <dbReference type="EMBL" id="KAI4811580.1"/>
    </source>
</evidence>
<comment type="caution">
    <text evidence="1">The sequence shown here is derived from an EMBL/GenBank/DDBJ whole genome shotgun (WGS) entry which is preliminary data.</text>
</comment>
<organism evidence="1 2">
    <name type="scientific">Chaenocephalus aceratus</name>
    <name type="common">Blackfin icefish</name>
    <name type="synonym">Chaenichthys aceratus</name>
    <dbReference type="NCBI Taxonomy" id="36190"/>
    <lineage>
        <taxon>Eukaryota</taxon>
        <taxon>Metazoa</taxon>
        <taxon>Chordata</taxon>
        <taxon>Craniata</taxon>
        <taxon>Vertebrata</taxon>
        <taxon>Euteleostomi</taxon>
        <taxon>Actinopterygii</taxon>
        <taxon>Neopterygii</taxon>
        <taxon>Teleostei</taxon>
        <taxon>Neoteleostei</taxon>
        <taxon>Acanthomorphata</taxon>
        <taxon>Eupercaria</taxon>
        <taxon>Perciformes</taxon>
        <taxon>Notothenioidei</taxon>
        <taxon>Channichthyidae</taxon>
        <taxon>Chaenocephalus</taxon>
    </lineage>
</organism>
<accession>A0ACB9WFQ4</accession>
<keyword evidence="2" id="KW-1185">Reference proteome</keyword>